<organism evidence="2 3">
    <name type="scientific">Cirrhinus molitorella</name>
    <name type="common">mud carp</name>
    <dbReference type="NCBI Taxonomy" id="172907"/>
    <lineage>
        <taxon>Eukaryota</taxon>
        <taxon>Metazoa</taxon>
        <taxon>Chordata</taxon>
        <taxon>Craniata</taxon>
        <taxon>Vertebrata</taxon>
        <taxon>Euteleostomi</taxon>
        <taxon>Actinopterygii</taxon>
        <taxon>Neopterygii</taxon>
        <taxon>Teleostei</taxon>
        <taxon>Ostariophysi</taxon>
        <taxon>Cypriniformes</taxon>
        <taxon>Cyprinidae</taxon>
        <taxon>Labeoninae</taxon>
        <taxon>Labeonini</taxon>
        <taxon>Cirrhinus</taxon>
    </lineage>
</organism>
<name>A0ABR3LGM4_9TELE</name>
<protein>
    <submittedName>
        <fullName evidence="2">Uncharacterized protein</fullName>
    </submittedName>
</protein>
<evidence type="ECO:0000313" key="2">
    <source>
        <dbReference type="EMBL" id="KAL1251500.1"/>
    </source>
</evidence>
<comment type="caution">
    <text evidence="2">The sequence shown here is derived from an EMBL/GenBank/DDBJ whole genome shotgun (WGS) entry which is preliminary data.</text>
</comment>
<proteinExistence type="predicted"/>
<evidence type="ECO:0000313" key="3">
    <source>
        <dbReference type="Proteomes" id="UP001558613"/>
    </source>
</evidence>
<dbReference type="Proteomes" id="UP001558613">
    <property type="component" value="Unassembled WGS sequence"/>
</dbReference>
<accession>A0ABR3LGM4</accession>
<gene>
    <name evidence="2" type="ORF">QQF64_019296</name>
</gene>
<evidence type="ECO:0000256" key="1">
    <source>
        <dbReference type="SAM" id="MobiDB-lite"/>
    </source>
</evidence>
<reference evidence="2 3" key="1">
    <citation type="submission" date="2023-09" db="EMBL/GenBank/DDBJ databases">
        <authorList>
            <person name="Wang M."/>
        </authorList>
    </citation>
    <scope>NUCLEOTIDE SEQUENCE [LARGE SCALE GENOMIC DNA]</scope>
    <source>
        <strain evidence="2">GT-2023</strain>
        <tissue evidence="2">Liver</tissue>
    </source>
</reference>
<sequence>MFNKTLSAETVTQTFRRFRNIIRIYSKAAKRINRHKKRNDGINSPLHSCYVYPKQRAVVVLSWSLHFVLLCGSWANASRIASGRGRGAGDVTDRGGDSETVGRRLESGGLPSVTAGPQGKSLFPWRLEFA</sequence>
<feature type="compositionally biased region" description="Basic and acidic residues" evidence="1">
    <location>
        <begin position="91"/>
        <end position="106"/>
    </location>
</feature>
<keyword evidence="3" id="KW-1185">Reference proteome</keyword>
<feature type="region of interest" description="Disordered" evidence="1">
    <location>
        <begin position="81"/>
        <end position="110"/>
    </location>
</feature>
<dbReference type="EMBL" id="JAYMGO010000022">
    <property type="protein sequence ID" value="KAL1251500.1"/>
    <property type="molecule type" value="Genomic_DNA"/>
</dbReference>